<comment type="similarity">
    <text evidence="3">In the N-terminal section; belongs to the NADH:flavin oxidoreductase/NADH oxidase family.</text>
</comment>
<comment type="caution">
    <text evidence="12">The sequence shown here is derived from an EMBL/GenBank/DDBJ whole genome shotgun (WGS) entry which is preliminary data.</text>
</comment>
<evidence type="ECO:0000256" key="1">
    <source>
        <dbReference type="ARBA" id="ARBA00001917"/>
    </source>
</evidence>
<dbReference type="InterPro" id="IPR001155">
    <property type="entry name" value="OxRdtase_FMN_N"/>
</dbReference>
<dbReference type="AlphaFoldDB" id="A0A3D4SVU6"/>
<keyword evidence="6" id="KW-0479">Metal-binding</keyword>
<evidence type="ECO:0000256" key="7">
    <source>
        <dbReference type="ARBA" id="ARBA00023002"/>
    </source>
</evidence>
<keyword evidence="7" id="KW-0560">Oxidoreductase</keyword>
<evidence type="ECO:0000256" key="6">
    <source>
        <dbReference type="ARBA" id="ARBA00022723"/>
    </source>
</evidence>
<keyword evidence="9" id="KW-0411">Iron-sulfur</keyword>
<dbReference type="InterPro" id="IPR036188">
    <property type="entry name" value="FAD/NAD-bd_sf"/>
</dbReference>
<evidence type="ECO:0000256" key="3">
    <source>
        <dbReference type="ARBA" id="ARBA00011048"/>
    </source>
</evidence>
<evidence type="ECO:0000256" key="4">
    <source>
        <dbReference type="ARBA" id="ARBA00022630"/>
    </source>
</evidence>
<dbReference type="GO" id="GO:0051536">
    <property type="term" value="F:iron-sulfur cluster binding"/>
    <property type="evidence" value="ECO:0007669"/>
    <property type="project" value="UniProtKB-KW"/>
</dbReference>
<dbReference type="STRING" id="863239.GCA_000213935_02362"/>
<dbReference type="Proteomes" id="UP000261739">
    <property type="component" value="Unassembled WGS sequence"/>
</dbReference>
<dbReference type="Gene3D" id="3.40.50.720">
    <property type="entry name" value="NAD(P)-binding Rossmann-like Domain"/>
    <property type="match status" value="1"/>
</dbReference>
<dbReference type="PANTHER" id="PTHR42917:SF2">
    <property type="entry name" value="2,4-DIENOYL-COA REDUCTASE [(2E)-ENOYL-COA-PRODUCING]"/>
    <property type="match status" value="1"/>
</dbReference>
<dbReference type="PRINTS" id="PR00368">
    <property type="entry name" value="FADPNR"/>
</dbReference>
<dbReference type="CDD" id="cd02930">
    <property type="entry name" value="DCR_FMN"/>
    <property type="match status" value="1"/>
</dbReference>
<dbReference type="PANTHER" id="PTHR42917">
    <property type="entry name" value="2,4-DIENOYL-COA REDUCTASE"/>
    <property type="match status" value="1"/>
</dbReference>
<comment type="cofactor">
    <cofactor evidence="1">
        <name>FMN</name>
        <dbReference type="ChEBI" id="CHEBI:58210"/>
    </cofactor>
</comment>
<sequence>MTDSTSASATSPYPSLFRPLDIGGITLPNRSVMGSMHTGLEDRIKHADELGEFYAERARGGVGLIITGGIAPIRSGDLMAMGGRMATPLSVYHHRKVTDKVHEAGGLIAMQILHAGRYGVTPFKAAPGSEPSPIHPFKHIRMTESMILRTIRSFGRAARLARKAGYDAVEIMGGEGYLINQFLCPHTNDRTDRWGGSTANRQRFLIEVIDEIRRQVPRDFPVILRQSVADFVKDGQTFDEIALLARRAERHGVDAINTDIGWHEARVPTIVTSVPRAAFVKFTERLRDEVAIPLIASNRINTPEVAEQVLTEHRVDAVSMARPFLADPAFMAKAAAGHSDRINTCIGCNQACLDHIFVGKKVSCLVNPRAGRETTLTLSPTRTAKKVAVIGAGPAGLSAAVSAAEKGHKVTLFESRDHVGGQFAIASRIPGKEEFHESIRYFRTQLQVRGVDVRLNTRASVDDLVDGGFDHVILATGVTPRIPQIDGVDHPMVMTYAQAVLGEREIGHRVAVLGAGGIGFDVSEFLTTPTGEDSPSLHLKEWEQEWGVTEDLETPGFLTRPRPEAPLREVYMVQRKSSRQGKSLGKTTGWVHRAALKGKKVEQISGATYEKIDDDGLHLAFYEEKKDRKGNVVSKELTGRRVIEVDNIVLCTGQESVAELAGPLTAAGLSVDVVGGADLAAELDAKRAIRQGTEAAAAIA</sequence>
<gene>
    <name evidence="12" type="ORF">DIW82_01115</name>
</gene>
<feature type="domain" description="NADH:flavin oxidoreductase/NADH oxidase N-terminal" evidence="10">
    <location>
        <begin position="15"/>
        <end position="338"/>
    </location>
</feature>
<evidence type="ECO:0000256" key="9">
    <source>
        <dbReference type="ARBA" id="ARBA00023014"/>
    </source>
</evidence>
<dbReference type="GO" id="GO:0010181">
    <property type="term" value="F:FMN binding"/>
    <property type="evidence" value="ECO:0007669"/>
    <property type="project" value="InterPro"/>
</dbReference>
<name>A0A3D4SVU6_9CORY</name>
<evidence type="ECO:0000256" key="5">
    <source>
        <dbReference type="ARBA" id="ARBA00022643"/>
    </source>
</evidence>
<accession>A0A3D4SVU6</accession>
<evidence type="ECO:0000313" key="12">
    <source>
        <dbReference type="EMBL" id="HCT13418.1"/>
    </source>
</evidence>
<dbReference type="InterPro" id="IPR023753">
    <property type="entry name" value="FAD/NAD-binding_dom"/>
</dbReference>
<evidence type="ECO:0000259" key="11">
    <source>
        <dbReference type="Pfam" id="PF07992"/>
    </source>
</evidence>
<keyword evidence="4" id="KW-0285">Flavoprotein</keyword>
<keyword evidence="8" id="KW-0408">Iron</keyword>
<dbReference type="Pfam" id="PF00724">
    <property type="entry name" value="Oxidored_FMN"/>
    <property type="match status" value="1"/>
</dbReference>
<organism evidence="12 13">
    <name type="scientific">Corynebacterium nuruki</name>
    <dbReference type="NCBI Taxonomy" id="1032851"/>
    <lineage>
        <taxon>Bacteria</taxon>
        <taxon>Bacillati</taxon>
        <taxon>Actinomycetota</taxon>
        <taxon>Actinomycetes</taxon>
        <taxon>Mycobacteriales</taxon>
        <taxon>Corynebacteriaceae</taxon>
        <taxon>Corynebacterium</taxon>
    </lineage>
</organism>
<dbReference type="InterPro" id="IPR013785">
    <property type="entry name" value="Aldolase_TIM"/>
</dbReference>
<dbReference type="EMBL" id="DQID01000026">
    <property type="protein sequence ID" value="HCT13418.1"/>
    <property type="molecule type" value="Genomic_DNA"/>
</dbReference>
<dbReference type="GO" id="GO:0046872">
    <property type="term" value="F:metal ion binding"/>
    <property type="evidence" value="ECO:0007669"/>
    <property type="project" value="UniProtKB-KW"/>
</dbReference>
<protein>
    <submittedName>
        <fullName evidence="12">NADPH-dependent 2,4-dienoyl-CoA reductase</fullName>
    </submittedName>
</protein>
<evidence type="ECO:0000259" key="10">
    <source>
        <dbReference type="Pfam" id="PF00724"/>
    </source>
</evidence>
<feature type="domain" description="FAD/NAD(P)-binding" evidence="11">
    <location>
        <begin position="385"/>
        <end position="673"/>
    </location>
</feature>
<dbReference type="GO" id="GO:0016491">
    <property type="term" value="F:oxidoreductase activity"/>
    <property type="evidence" value="ECO:0007669"/>
    <property type="project" value="UniProtKB-KW"/>
</dbReference>
<evidence type="ECO:0000256" key="8">
    <source>
        <dbReference type="ARBA" id="ARBA00023004"/>
    </source>
</evidence>
<dbReference type="InterPro" id="IPR051793">
    <property type="entry name" value="NADH:flavin_oxidoreductase"/>
</dbReference>
<dbReference type="SUPFAM" id="SSF51971">
    <property type="entry name" value="Nucleotide-binding domain"/>
    <property type="match status" value="1"/>
</dbReference>
<proteinExistence type="inferred from homology"/>
<evidence type="ECO:0000313" key="13">
    <source>
        <dbReference type="Proteomes" id="UP000261739"/>
    </source>
</evidence>
<dbReference type="SUPFAM" id="SSF51395">
    <property type="entry name" value="FMN-linked oxidoreductases"/>
    <property type="match status" value="1"/>
</dbReference>
<comment type="cofactor">
    <cofactor evidence="2">
        <name>[4Fe-4S] cluster</name>
        <dbReference type="ChEBI" id="CHEBI:49883"/>
    </cofactor>
</comment>
<reference evidence="12 13" key="1">
    <citation type="journal article" date="2018" name="Nat. Biotechnol.">
        <title>A standardized bacterial taxonomy based on genome phylogeny substantially revises the tree of life.</title>
        <authorList>
            <person name="Parks D.H."/>
            <person name="Chuvochina M."/>
            <person name="Waite D.W."/>
            <person name="Rinke C."/>
            <person name="Skarshewski A."/>
            <person name="Chaumeil P.A."/>
            <person name="Hugenholtz P."/>
        </authorList>
    </citation>
    <scope>NUCLEOTIDE SEQUENCE [LARGE SCALE GENOMIC DNA]</scope>
    <source>
        <strain evidence="12">UBA11247</strain>
    </source>
</reference>
<dbReference type="SUPFAM" id="SSF51905">
    <property type="entry name" value="FAD/NAD(P)-binding domain"/>
    <property type="match status" value="1"/>
</dbReference>
<dbReference type="PRINTS" id="PR00469">
    <property type="entry name" value="PNDRDTASEII"/>
</dbReference>
<dbReference type="Pfam" id="PF07992">
    <property type="entry name" value="Pyr_redox_2"/>
    <property type="match status" value="1"/>
</dbReference>
<dbReference type="Gene3D" id="3.20.20.70">
    <property type="entry name" value="Aldolase class I"/>
    <property type="match status" value="1"/>
</dbReference>
<dbReference type="Gene3D" id="3.50.50.60">
    <property type="entry name" value="FAD/NAD(P)-binding domain"/>
    <property type="match status" value="1"/>
</dbReference>
<keyword evidence="5" id="KW-0288">FMN</keyword>
<evidence type="ECO:0000256" key="2">
    <source>
        <dbReference type="ARBA" id="ARBA00001966"/>
    </source>
</evidence>